<dbReference type="Proteomes" id="UP000195514">
    <property type="component" value="Chromosome I"/>
</dbReference>
<reference evidence="2" key="1">
    <citation type="submission" date="2017-05" db="EMBL/GenBank/DDBJ databases">
        <authorList>
            <person name="Kirkegaard R."/>
            <person name="Mcilroy J S."/>
        </authorList>
    </citation>
    <scope>NUCLEOTIDE SEQUENCE [LARGE SCALE GENOMIC DNA]</scope>
</reference>
<organism evidence="1 2">
    <name type="scientific">Candidatus Brevifilum fermentans</name>
    <dbReference type="NCBI Taxonomy" id="1986204"/>
    <lineage>
        <taxon>Bacteria</taxon>
        <taxon>Bacillati</taxon>
        <taxon>Chloroflexota</taxon>
        <taxon>Anaerolineae</taxon>
        <taxon>Anaerolineales</taxon>
        <taxon>Anaerolineaceae</taxon>
        <taxon>Candidatus Brevifilum</taxon>
    </lineage>
</organism>
<keyword evidence="2" id="KW-1185">Reference proteome</keyword>
<protein>
    <submittedName>
        <fullName evidence="1">Uncharacterized protein</fullName>
    </submittedName>
</protein>
<dbReference type="AlphaFoldDB" id="A0A1Y6K577"/>
<gene>
    <name evidence="1" type="ORF">CFX1CAM_1776</name>
</gene>
<sequence length="46" mass="5447">MMVSPAHHKDRVFSFLLHDHLDLSINAFVRLPWVNFSPLIIYEILN</sequence>
<dbReference type="KEGG" id="abat:CFX1CAM_1776"/>
<evidence type="ECO:0000313" key="1">
    <source>
        <dbReference type="EMBL" id="SMX54841.1"/>
    </source>
</evidence>
<dbReference type="EMBL" id="LT859958">
    <property type="protein sequence ID" value="SMX54841.1"/>
    <property type="molecule type" value="Genomic_DNA"/>
</dbReference>
<proteinExistence type="predicted"/>
<name>A0A1Y6K577_9CHLR</name>
<evidence type="ECO:0000313" key="2">
    <source>
        <dbReference type="Proteomes" id="UP000195514"/>
    </source>
</evidence>
<accession>A0A1Y6K577</accession>